<accession>A0A8S2JZL2</accession>
<gene>
    <name evidence="2" type="ORF">OVA965_LOCUS17745</name>
    <name evidence="3" type="ORF">TMI583_LOCUS17756</name>
</gene>
<name>A0A8S2JZL2_9BILA</name>
<dbReference type="InterPro" id="IPR059141">
    <property type="entry name" value="Beta-prop_Nup120_160"/>
</dbReference>
<dbReference type="Proteomes" id="UP000682733">
    <property type="component" value="Unassembled WGS sequence"/>
</dbReference>
<feature type="domain" description="Nucleoporin Nup120/160 beta-propeller" evidence="1">
    <location>
        <begin position="152"/>
        <end position="643"/>
    </location>
</feature>
<proteinExistence type="predicted"/>
<evidence type="ECO:0000313" key="3">
    <source>
        <dbReference type="EMBL" id="CAF3832625.1"/>
    </source>
</evidence>
<dbReference type="EMBL" id="CAJOBA010008613">
    <property type="protein sequence ID" value="CAF3832625.1"/>
    <property type="molecule type" value="Genomic_DNA"/>
</dbReference>
<dbReference type="Pfam" id="PF11715">
    <property type="entry name" value="Beta-prop_Nup120_160"/>
    <property type="match status" value="1"/>
</dbReference>
<sequence>MKQRCYQRYRYTKSNADKNAYERYADRLEKGYSRAKEKYYERLASTKNSSKAWRSLLKFPLGKTKQSSIPPLFDLTSNKVVTSPFDQAQLKVGNHYSSLVHMAEPLSYVASVLSDVLNWRTINFKGVSSDVKLVGCQPFGGAWIQPEVSLDRILFWRTVDNNYFEIFEYSFQRNLKSSALRCGFGSYAVLPNLFVVELQYKKQILLMFATQNGVYKWILKHPLSNELDSTTSILNDITDDYLNDRPNFYRYNLQTYSQVTCLYTEEHSIYAFFNEMEVSILRFDKNELNNPVQFTFPKRQNSGLLNFFWSTKSNKNNSVQQDAIITSHKTFPYNNMLMTTVLYDNGQLRILTEELEHIIHEYNISVDLLKHYRESPNLAKSKMFLDYCQYELHDNNSVNLITRLLVAIDFNDSIHLFIYELYFNSSSTFTFTLFKSKVYRKEQSLNCLIPPSSSMNSLSFTNEFILLNFISNQSLPVLIMIQYDQTYFNIYSIPTPNISLPIDLSNSILSKQNSTADSMIEDTVLSIDDIEQRLSYPGTFSMDMLKEGLWITFNINLDEYEQQWTSLAQILKQLPPILQSLADEHCEEHRIPENERIQILRKFWQNLYDTLIDLRANALVPLGFRVFEEKDLVVVINKAAISLYSMAQFVPIEHTSITDRYRLDCLTKLEQLMKTYDDNTLLDIDEMLLNESNVIDQQRTN</sequence>
<evidence type="ECO:0000259" key="1">
    <source>
        <dbReference type="Pfam" id="PF11715"/>
    </source>
</evidence>
<organism evidence="3 4">
    <name type="scientific">Didymodactylos carnosus</name>
    <dbReference type="NCBI Taxonomy" id="1234261"/>
    <lineage>
        <taxon>Eukaryota</taxon>
        <taxon>Metazoa</taxon>
        <taxon>Spiralia</taxon>
        <taxon>Gnathifera</taxon>
        <taxon>Rotifera</taxon>
        <taxon>Eurotatoria</taxon>
        <taxon>Bdelloidea</taxon>
        <taxon>Philodinida</taxon>
        <taxon>Philodinidae</taxon>
        <taxon>Didymodactylos</taxon>
    </lineage>
</organism>
<reference evidence="3" key="1">
    <citation type="submission" date="2021-02" db="EMBL/GenBank/DDBJ databases">
        <authorList>
            <person name="Nowell W R."/>
        </authorList>
    </citation>
    <scope>NUCLEOTIDE SEQUENCE</scope>
</reference>
<comment type="caution">
    <text evidence="3">The sequence shown here is derived from an EMBL/GenBank/DDBJ whole genome shotgun (WGS) entry which is preliminary data.</text>
</comment>
<dbReference type="AlphaFoldDB" id="A0A8S2JZL2"/>
<dbReference type="Proteomes" id="UP000677228">
    <property type="component" value="Unassembled WGS sequence"/>
</dbReference>
<protein>
    <recommendedName>
        <fullName evidence="1">Nucleoporin Nup120/160 beta-propeller domain-containing protein</fullName>
    </recommendedName>
</protein>
<dbReference type="EMBL" id="CAJNOK010008598">
    <property type="protein sequence ID" value="CAF1067836.1"/>
    <property type="molecule type" value="Genomic_DNA"/>
</dbReference>
<feature type="non-terminal residue" evidence="3">
    <location>
        <position position="701"/>
    </location>
</feature>
<evidence type="ECO:0000313" key="4">
    <source>
        <dbReference type="Proteomes" id="UP000682733"/>
    </source>
</evidence>
<evidence type="ECO:0000313" key="2">
    <source>
        <dbReference type="EMBL" id="CAF1067836.1"/>
    </source>
</evidence>